<dbReference type="EMBL" id="JARBHB010000001">
    <property type="protein sequence ID" value="KAJ8896894.1"/>
    <property type="molecule type" value="Genomic_DNA"/>
</dbReference>
<evidence type="ECO:0000256" key="1">
    <source>
        <dbReference type="SAM" id="SignalP"/>
    </source>
</evidence>
<name>A0ABQ9IJR6_9NEOP</name>
<feature type="signal peptide" evidence="1">
    <location>
        <begin position="1"/>
        <end position="19"/>
    </location>
</feature>
<keyword evidence="1" id="KW-0732">Signal</keyword>
<reference evidence="2 3" key="1">
    <citation type="submission" date="2023-02" db="EMBL/GenBank/DDBJ databases">
        <title>LHISI_Scaffold_Assembly.</title>
        <authorList>
            <person name="Stuart O.P."/>
            <person name="Cleave R."/>
            <person name="Magrath M.J.L."/>
            <person name="Mikheyev A.S."/>
        </authorList>
    </citation>
    <scope>NUCLEOTIDE SEQUENCE [LARGE SCALE GENOMIC DNA]</scope>
    <source>
        <strain evidence="2">Daus_M_001</strain>
        <tissue evidence="2">Leg muscle</tissue>
    </source>
</reference>
<gene>
    <name evidence="2" type="ORF">PR048_002240</name>
</gene>
<comment type="caution">
    <text evidence="2">The sequence shown here is derived from an EMBL/GenBank/DDBJ whole genome shotgun (WGS) entry which is preliminary data.</text>
</comment>
<dbReference type="InterPro" id="IPR036397">
    <property type="entry name" value="RNaseH_sf"/>
</dbReference>
<dbReference type="PANTHER" id="PTHR37984">
    <property type="entry name" value="PROTEIN CBG26694"/>
    <property type="match status" value="1"/>
</dbReference>
<dbReference type="Proteomes" id="UP001159363">
    <property type="component" value="Chromosome 1"/>
</dbReference>
<organism evidence="2 3">
    <name type="scientific">Dryococelus australis</name>
    <dbReference type="NCBI Taxonomy" id="614101"/>
    <lineage>
        <taxon>Eukaryota</taxon>
        <taxon>Metazoa</taxon>
        <taxon>Ecdysozoa</taxon>
        <taxon>Arthropoda</taxon>
        <taxon>Hexapoda</taxon>
        <taxon>Insecta</taxon>
        <taxon>Pterygota</taxon>
        <taxon>Neoptera</taxon>
        <taxon>Polyneoptera</taxon>
        <taxon>Phasmatodea</taxon>
        <taxon>Verophasmatodea</taxon>
        <taxon>Anareolatae</taxon>
        <taxon>Phasmatidae</taxon>
        <taxon>Eurycanthinae</taxon>
        <taxon>Dryococelus</taxon>
    </lineage>
</organism>
<accession>A0ABQ9IJR6</accession>
<dbReference type="InterPro" id="IPR012337">
    <property type="entry name" value="RNaseH-like_sf"/>
</dbReference>
<protein>
    <recommendedName>
        <fullName evidence="4">Integrase catalytic domain-containing protein</fullName>
    </recommendedName>
</protein>
<dbReference type="Gene3D" id="3.30.420.10">
    <property type="entry name" value="Ribonuclease H-like superfamily/Ribonuclease H"/>
    <property type="match status" value="1"/>
</dbReference>
<dbReference type="SUPFAM" id="SSF53098">
    <property type="entry name" value="Ribonuclease H-like"/>
    <property type="match status" value="1"/>
</dbReference>
<dbReference type="PANTHER" id="PTHR37984:SF5">
    <property type="entry name" value="PROTEIN NYNRIN-LIKE"/>
    <property type="match status" value="1"/>
</dbReference>
<dbReference type="InterPro" id="IPR050951">
    <property type="entry name" value="Retrovirus_Pol_polyprotein"/>
</dbReference>
<sequence length="179" mass="20850">MVFGSLVHLICDIATFCSSAEIKELMFCWGIKLVLTFPYQPQANLVEKYNKNLKVALNAFQIYCNVSLCFNNVVSRATNYTPAELFYYWSEVLPSIDKRWSLHVLSWEAVDPQNIQKVWEVSQNFKEYHQKLEEKYNKTINEVSLKIGDMVLLESHFLSLKINDFSAKLAPQRAWAWAL</sequence>
<evidence type="ECO:0000313" key="3">
    <source>
        <dbReference type="Proteomes" id="UP001159363"/>
    </source>
</evidence>
<feature type="chain" id="PRO_5045121111" description="Integrase catalytic domain-containing protein" evidence="1">
    <location>
        <begin position="20"/>
        <end position="179"/>
    </location>
</feature>
<evidence type="ECO:0000313" key="2">
    <source>
        <dbReference type="EMBL" id="KAJ8896894.1"/>
    </source>
</evidence>
<proteinExistence type="predicted"/>
<keyword evidence="3" id="KW-1185">Reference proteome</keyword>
<evidence type="ECO:0008006" key="4">
    <source>
        <dbReference type="Google" id="ProtNLM"/>
    </source>
</evidence>